<reference evidence="9" key="1">
    <citation type="submission" date="2023-02" db="EMBL/GenBank/DDBJ databases">
        <title>Host association and intracellularity evolved multiple times independently in the Rickettsiales.</title>
        <authorList>
            <person name="Castelli M."/>
            <person name="Nardi T."/>
            <person name="Gammuto L."/>
            <person name="Bellinzona G."/>
            <person name="Sabaneyeva E."/>
            <person name="Potekhin A."/>
            <person name="Serra V."/>
            <person name="Petroni G."/>
            <person name="Sassera D."/>
        </authorList>
    </citation>
    <scope>NUCLEOTIDE SEQUENCE</scope>
    <source>
        <strain evidence="9">USBL-36I1</strain>
    </source>
</reference>
<evidence type="ECO:0000256" key="4">
    <source>
        <dbReference type="ARBA" id="ARBA00023315"/>
    </source>
</evidence>
<dbReference type="PANTHER" id="PTHR42681:SF1">
    <property type="entry name" value="MALONYL-COA-ACYL CARRIER PROTEIN TRANSACYLASE, MITOCHONDRIAL"/>
    <property type="match status" value="1"/>
</dbReference>
<dbReference type="InterPro" id="IPR050858">
    <property type="entry name" value="Mal-CoA-ACP_Trans/PKS_FabD"/>
</dbReference>
<evidence type="ECO:0000256" key="3">
    <source>
        <dbReference type="ARBA" id="ARBA00022679"/>
    </source>
</evidence>
<evidence type="ECO:0000259" key="8">
    <source>
        <dbReference type="SMART" id="SM00827"/>
    </source>
</evidence>
<sequence>MDLKSKYHKIVFLCPGQGSQHIGMGYDFYKSLPEGREVFQEIDEAISYNLSKLIFYGDIEELTKTQNAQPALLAVSVAAWRCLAKNLNITSISDFFIVGAGHSLGEYSALCIANSINLNTASNLVYKRGIFMNNAIPLNVGGMVALLGTDIKTACAIAEESQTEVANDNGYGQIVISGTNTNIEKLLKIVPNYDIKKAIKLHVSSPFHSSIMRPASDDMKKVLLESDIKEPEIPIFSNFTAKTQKDPENIKNNLIEQISNRVRWAEIMESIVKDYKCNIIIELGSGKVLGNLSKRMYPNLKVYNIECMRDIDIIFNELNLLEIEN</sequence>
<proteinExistence type="inferred from homology"/>
<dbReference type="Proteomes" id="UP001289135">
    <property type="component" value="Unassembled WGS sequence"/>
</dbReference>
<comment type="caution">
    <text evidence="9">The sequence shown here is derived from an EMBL/GenBank/DDBJ whole genome shotgun (WGS) entry which is preliminary data.</text>
</comment>
<keyword evidence="4 6" id="KW-0012">Acyltransferase</keyword>
<dbReference type="PIRSF" id="PIRSF000446">
    <property type="entry name" value="Mct"/>
    <property type="match status" value="1"/>
</dbReference>
<dbReference type="InterPro" id="IPR016035">
    <property type="entry name" value="Acyl_Trfase/lysoPLipase"/>
</dbReference>
<gene>
    <name evidence="9" type="ORF">Lyticum_00037</name>
</gene>
<dbReference type="SUPFAM" id="SSF55048">
    <property type="entry name" value="Probable ACP-binding domain of malonyl-CoA ACP transacylase"/>
    <property type="match status" value="1"/>
</dbReference>
<dbReference type="InterPro" id="IPR016036">
    <property type="entry name" value="Malonyl_transacylase_ACP-bd"/>
</dbReference>
<dbReference type="GO" id="GO:0004314">
    <property type="term" value="F:[acyl-carrier-protein] S-malonyltransferase activity"/>
    <property type="evidence" value="ECO:0007669"/>
    <property type="project" value="UniProtKB-EC"/>
</dbReference>
<comment type="similarity">
    <text evidence="6">Belongs to the fabD family.</text>
</comment>
<dbReference type="RefSeq" id="WP_322498324.1">
    <property type="nucleotide sequence ID" value="NZ_JARGYU010000001.1"/>
</dbReference>
<evidence type="ECO:0000313" key="9">
    <source>
        <dbReference type="EMBL" id="MDZ5760885.1"/>
    </source>
</evidence>
<feature type="active site" evidence="7">
    <location>
        <position position="103"/>
    </location>
</feature>
<dbReference type="InterPro" id="IPR014043">
    <property type="entry name" value="Acyl_transferase_dom"/>
</dbReference>
<dbReference type="Gene3D" id="3.30.70.250">
    <property type="entry name" value="Malonyl-CoA ACP transacylase, ACP-binding"/>
    <property type="match status" value="1"/>
</dbReference>
<protein>
    <recommendedName>
        <fullName evidence="2 6">Malonyl CoA-acyl carrier protein transacylase</fullName>
        <ecNumber evidence="1 6">2.3.1.39</ecNumber>
    </recommendedName>
</protein>
<dbReference type="AlphaFoldDB" id="A0AAE4VIZ7"/>
<dbReference type="InterPro" id="IPR001227">
    <property type="entry name" value="Ac_transferase_dom_sf"/>
</dbReference>
<dbReference type="GO" id="GO:0006633">
    <property type="term" value="P:fatty acid biosynthetic process"/>
    <property type="evidence" value="ECO:0007669"/>
    <property type="project" value="TreeGrafter"/>
</dbReference>
<dbReference type="SMART" id="SM00827">
    <property type="entry name" value="PKS_AT"/>
    <property type="match status" value="1"/>
</dbReference>
<keyword evidence="3 6" id="KW-0808">Transferase</keyword>
<comment type="catalytic activity">
    <reaction evidence="5 6">
        <text>holo-[ACP] + malonyl-CoA = malonyl-[ACP] + CoA</text>
        <dbReference type="Rhea" id="RHEA:41792"/>
        <dbReference type="Rhea" id="RHEA-COMP:9623"/>
        <dbReference type="Rhea" id="RHEA-COMP:9685"/>
        <dbReference type="ChEBI" id="CHEBI:57287"/>
        <dbReference type="ChEBI" id="CHEBI:57384"/>
        <dbReference type="ChEBI" id="CHEBI:64479"/>
        <dbReference type="ChEBI" id="CHEBI:78449"/>
        <dbReference type="EC" id="2.3.1.39"/>
    </reaction>
</comment>
<dbReference type="EMBL" id="JARGYU010000001">
    <property type="protein sequence ID" value="MDZ5760885.1"/>
    <property type="molecule type" value="Genomic_DNA"/>
</dbReference>
<dbReference type="InterPro" id="IPR024925">
    <property type="entry name" value="Malonyl_CoA-ACP_transAc"/>
</dbReference>
<dbReference type="Gene3D" id="3.40.366.10">
    <property type="entry name" value="Malonyl-Coenzyme A Acyl Carrier Protein, domain 2"/>
    <property type="match status" value="1"/>
</dbReference>
<feature type="active site" evidence="7">
    <location>
        <position position="208"/>
    </location>
</feature>
<accession>A0AAE4VIZ7</accession>
<dbReference type="EC" id="2.3.1.39" evidence="1 6"/>
<evidence type="ECO:0000256" key="5">
    <source>
        <dbReference type="ARBA" id="ARBA00048462"/>
    </source>
</evidence>
<evidence type="ECO:0000256" key="6">
    <source>
        <dbReference type="PIRNR" id="PIRNR000446"/>
    </source>
</evidence>
<dbReference type="SUPFAM" id="SSF52151">
    <property type="entry name" value="FabD/lysophospholipase-like"/>
    <property type="match status" value="1"/>
</dbReference>
<dbReference type="InterPro" id="IPR004410">
    <property type="entry name" value="Malonyl_CoA-ACP_transAc_FabD"/>
</dbReference>
<evidence type="ECO:0000313" key="10">
    <source>
        <dbReference type="Proteomes" id="UP001289135"/>
    </source>
</evidence>
<name>A0AAE4VIZ7_9RICK</name>
<evidence type="ECO:0000256" key="7">
    <source>
        <dbReference type="PIRSR" id="PIRSR000446-1"/>
    </source>
</evidence>
<keyword evidence="10" id="KW-1185">Reference proteome</keyword>
<dbReference type="NCBIfam" id="TIGR00128">
    <property type="entry name" value="fabD"/>
    <property type="match status" value="1"/>
</dbReference>
<dbReference type="Pfam" id="PF00698">
    <property type="entry name" value="Acyl_transf_1"/>
    <property type="match status" value="1"/>
</dbReference>
<feature type="domain" description="Malonyl-CoA:ACP transacylase (MAT)" evidence="8">
    <location>
        <begin position="13"/>
        <end position="311"/>
    </location>
</feature>
<dbReference type="PANTHER" id="PTHR42681">
    <property type="entry name" value="MALONYL-COA-ACYL CARRIER PROTEIN TRANSACYLASE, MITOCHONDRIAL"/>
    <property type="match status" value="1"/>
</dbReference>
<organism evidence="9 10">
    <name type="scientific">Lyticum sinuosum</name>
    <dbReference type="NCBI Taxonomy" id="1332059"/>
    <lineage>
        <taxon>Bacteria</taxon>
        <taxon>Pseudomonadati</taxon>
        <taxon>Pseudomonadota</taxon>
        <taxon>Alphaproteobacteria</taxon>
        <taxon>Rickettsiales</taxon>
        <taxon>Lyticum</taxon>
    </lineage>
</organism>
<evidence type="ECO:0000256" key="2">
    <source>
        <dbReference type="ARBA" id="ARBA00018953"/>
    </source>
</evidence>
<evidence type="ECO:0000256" key="1">
    <source>
        <dbReference type="ARBA" id="ARBA00013258"/>
    </source>
</evidence>